<feature type="domain" description="Telomerase activating protein Est1-like N-terminal" evidence="4">
    <location>
        <begin position="57"/>
        <end position="182"/>
    </location>
</feature>
<organism evidence="5 6">
    <name type="scientific">Orbilia ellipsospora</name>
    <dbReference type="NCBI Taxonomy" id="2528407"/>
    <lineage>
        <taxon>Eukaryota</taxon>
        <taxon>Fungi</taxon>
        <taxon>Dikarya</taxon>
        <taxon>Ascomycota</taxon>
        <taxon>Pezizomycotina</taxon>
        <taxon>Orbiliomycetes</taxon>
        <taxon>Orbiliales</taxon>
        <taxon>Orbiliaceae</taxon>
        <taxon>Orbilia</taxon>
    </lineage>
</organism>
<feature type="compositionally biased region" description="Polar residues" evidence="2">
    <location>
        <begin position="745"/>
        <end position="761"/>
    </location>
</feature>
<evidence type="ECO:0000259" key="4">
    <source>
        <dbReference type="Pfam" id="PF10374"/>
    </source>
</evidence>
<feature type="compositionally biased region" description="Polar residues" evidence="2">
    <location>
        <begin position="817"/>
        <end position="830"/>
    </location>
</feature>
<evidence type="ECO:0000313" key="5">
    <source>
        <dbReference type="EMBL" id="KAK6541537.1"/>
    </source>
</evidence>
<keyword evidence="1" id="KW-0539">Nucleus</keyword>
<comment type="function">
    <text evidence="1">Plays a role in nonsense-mediated mRNA decay.</text>
</comment>
<dbReference type="InterPro" id="IPR045153">
    <property type="entry name" value="Est1/Ebs1-like"/>
</dbReference>
<feature type="region of interest" description="Disordered" evidence="2">
    <location>
        <begin position="703"/>
        <end position="726"/>
    </location>
</feature>
<evidence type="ECO:0000259" key="3">
    <source>
        <dbReference type="Pfam" id="PF10373"/>
    </source>
</evidence>
<feature type="compositionally biased region" description="Polar residues" evidence="2">
    <location>
        <begin position="771"/>
        <end position="781"/>
    </location>
</feature>
<dbReference type="Pfam" id="PF10374">
    <property type="entry name" value="EST1"/>
    <property type="match status" value="1"/>
</dbReference>
<sequence length="871" mass="96380">MEQAVAYDQEVNRLLDRKENGDPVLERELDEKVSALRNLVEEMIFRDIETCETREIPSKCWQTHHRIIVRYGKAIALLRKDATKKNTTAGGGGGKQVELRKMYAYFTKFVKMATKYYRSLVQRLISHFGLNQLKFVAQEFKFDIDPTDTKKDFSSDVKNVALFLCYESLLHLGDLSRYRENHGEPDPRKPDSRNWGPAKGYYALARKVLPTHPKAFNQLAVLAQYEQNHFTAIYYLYRSLLAEEPDEATHETTLGNLKICFTKIIKDRAAQEQTSDEITSIFSRYHAYCFISQDASEYESLKSDLLNQITLAVKERAVPAVILNRMILINIAAEHLALSRDRATLNSPKVVTFLRFNIETFTSILMVLQQELDGTSQDSRESVADLVSAVTRRMLPSLRLYSAWLLISHHILVNETNDMSLNVQVKQLWQTYATTLSLLLSTFPMGSLKSSPYLLDEDDDIAGFKPLMDISDSRRLGKEVARIKERDHPNQESLARILYLIEDGIELCTAGNVPIDVKNYTFAFQDGIISTDSNTGNAQYPTITLRDIPVHAGGLRATSTTAASRLGQANPMGSVISEPVSTTLTNKMNAMVDDLVGSSHSREDSDEEEDVILWKGRRAFYQSMLANSKANSSNQAVNTATITAKTPMVAQAFGQPNTSMSSAAGSPGFGPSAVKSKAPIPATYLTPHAEGLIESGTARQVYGLGSKGSRQSPAAPQPGPSDPILTASDLLSYVQSYASRMTISQPASGSAGQVASPSMAQPGQADPVTPKLSSASLERTAQQQQQQQQSFTPRSDYTGRHNAMATPTAPPLTTLASGNTYRTSSRSQPATEADGSNYLRQQRQYLGAYTGMYENAGGSQGGFQNQPHRQF</sequence>
<dbReference type="Proteomes" id="UP001365542">
    <property type="component" value="Unassembled WGS sequence"/>
</dbReference>
<dbReference type="InterPro" id="IPR011990">
    <property type="entry name" value="TPR-like_helical_dom_sf"/>
</dbReference>
<feature type="compositionally biased region" description="Low complexity" evidence="2">
    <location>
        <begin position="805"/>
        <end position="816"/>
    </location>
</feature>
<protein>
    <recommendedName>
        <fullName evidence="1">Nonsense-mediated mRNA decay factor</fullName>
    </recommendedName>
</protein>
<dbReference type="AlphaFoldDB" id="A0AAV9XKV9"/>
<dbReference type="SUPFAM" id="SSF48452">
    <property type="entry name" value="TPR-like"/>
    <property type="match status" value="1"/>
</dbReference>
<accession>A0AAV9XKV9</accession>
<keyword evidence="6" id="KW-1185">Reference proteome</keyword>
<dbReference type="PANTHER" id="PTHR15696">
    <property type="entry name" value="SMG-7 SUPPRESSOR WITH MORPHOLOGICAL EFFECT ON GENITALIA PROTEIN 7"/>
    <property type="match status" value="1"/>
</dbReference>
<feature type="domain" description="DNA/RNA-binding" evidence="3">
    <location>
        <begin position="198"/>
        <end position="468"/>
    </location>
</feature>
<proteinExistence type="predicted"/>
<dbReference type="GO" id="GO:0005634">
    <property type="term" value="C:nucleus"/>
    <property type="evidence" value="ECO:0007669"/>
    <property type="project" value="UniProtKB-SubCell"/>
</dbReference>
<gene>
    <name evidence="5" type="ORF">TWF694_007344</name>
</gene>
<feature type="region of interest" description="Disordered" evidence="2">
    <location>
        <begin position="745"/>
        <end position="837"/>
    </location>
</feature>
<dbReference type="EMBL" id="JAVHJO010000003">
    <property type="protein sequence ID" value="KAK6541537.1"/>
    <property type="molecule type" value="Genomic_DNA"/>
</dbReference>
<evidence type="ECO:0000313" key="6">
    <source>
        <dbReference type="Proteomes" id="UP001365542"/>
    </source>
</evidence>
<dbReference type="InterPro" id="IPR018834">
    <property type="entry name" value="DNA/RNA-bd_Est1-type"/>
</dbReference>
<evidence type="ECO:0000256" key="1">
    <source>
        <dbReference type="RuleBase" id="RU369098"/>
    </source>
</evidence>
<dbReference type="Pfam" id="PF10373">
    <property type="entry name" value="EST1_DNA_bind"/>
    <property type="match status" value="1"/>
</dbReference>
<comment type="subcellular location">
    <subcellularLocation>
        <location evidence="1">Nucleus</location>
    </subcellularLocation>
</comment>
<name>A0AAV9XKV9_9PEZI</name>
<reference evidence="5 6" key="1">
    <citation type="submission" date="2019-10" db="EMBL/GenBank/DDBJ databases">
        <authorList>
            <person name="Palmer J.M."/>
        </authorList>
    </citation>
    <scope>NUCLEOTIDE SEQUENCE [LARGE SCALE GENOMIC DNA]</scope>
    <source>
        <strain evidence="5 6">TWF694</strain>
    </source>
</reference>
<dbReference type="PANTHER" id="PTHR15696:SF36">
    <property type="entry name" value="NONSENSE-MEDIATED MRNA DECAY FACTOR"/>
    <property type="match status" value="1"/>
</dbReference>
<dbReference type="Gene3D" id="1.25.40.10">
    <property type="entry name" value="Tetratricopeptide repeat domain"/>
    <property type="match status" value="1"/>
</dbReference>
<keyword evidence="1" id="KW-0866">Nonsense-mediated mRNA decay</keyword>
<dbReference type="GO" id="GO:0000184">
    <property type="term" value="P:nuclear-transcribed mRNA catabolic process, nonsense-mediated decay"/>
    <property type="evidence" value="ECO:0007669"/>
    <property type="project" value="UniProtKB-KW"/>
</dbReference>
<comment type="caution">
    <text evidence="5">The sequence shown here is derived from an EMBL/GenBank/DDBJ whole genome shotgun (WGS) entry which is preliminary data.</text>
</comment>
<evidence type="ECO:0000256" key="2">
    <source>
        <dbReference type="SAM" id="MobiDB-lite"/>
    </source>
</evidence>
<dbReference type="InterPro" id="IPR019458">
    <property type="entry name" value="Est1-like_N"/>
</dbReference>